<dbReference type="STRING" id="983964.A0A2T3ZXP7"/>
<gene>
    <name evidence="2" type="ORF">M431DRAFT_543197</name>
</gene>
<feature type="compositionally biased region" description="Pro residues" evidence="1">
    <location>
        <begin position="128"/>
        <end position="141"/>
    </location>
</feature>
<organism evidence="2 3">
    <name type="scientific">Trichoderma harzianum CBS 226.95</name>
    <dbReference type="NCBI Taxonomy" id="983964"/>
    <lineage>
        <taxon>Eukaryota</taxon>
        <taxon>Fungi</taxon>
        <taxon>Dikarya</taxon>
        <taxon>Ascomycota</taxon>
        <taxon>Pezizomycotina</taxon>
        <taxon>Sordariomycetes</taxon>
        <taxon>Hypocreomycetidae</taxon>
        <taxon>Hypocreales</taxon>
        <taxon>Hypocreaceae</taxon>
        <taxon>Trichoderma</taxon>
    </lineage>
</organism>
<keyword evidence="3" id="KW-1185">Reference proteome</keyword>
<feature type="compositionally biased region" description="Low complexity" evidence="1">
    <location>
        <begin position="94"/>
        <end position="127"/>
    </location>
</feature>
<dbReference type="RefSeq" id="XP_024769190.1">
    <property type="nucleotide sequence ID" value="XM_024921144.1"/>
</dbReference>
<accession>A0A2T3ZXP7</accession>
<evidence type="ECO:0000256" key="1">
    <source>
        <dbReference type="SAM" id="MobiDB-lite"/>
    </source>
</evidence>
<name>A0A2T3ZXP7_TRIHA</name>
<feature type="compositionally biased region" description="Polar residues" evidence="1">
    <location>
        <begin position="71"/>
        <end position="81"/>
    </location>
</feature>
<dbReference type="GeneID" id="36629720"/>
<feature type="region of interest" description="Disordered" evidence="1">
    <location>
        <begin position="63"/>
        <end position="146"/>
    </location>
</feature>
<dbReference type="EMBL" id="KZ679692">
    <property type="protein sequence ID" value="PTB49513.1"/>
    <property type="molecule type" value="Genomic_DNA"/>
</dbReference>
<evidence type="ECO:0008006" key="4">
    <source>
        <dbReference type="Google" id="ProtNLM"/>
    </source>
</evidence>
<dbReference type="AlphaFoldDB" id="A0A2T3ZXP7"/>
<evidence type="ECO:0000313" key="2">
    <source>
        <dbReference type="EMBL" id="PTB49513.1"/>
    </source>
</evidence>
<feature type="region of interest" description="Disordered" evidence="1">
    <location>
        <begin position="1"/>
        <end position="24"/>
    </location>
</feature>
<protein>
    <recommendedName>
        <fullName evidence="4">MADS-box domain-containing protein</fullName>
    </recommendedName>
</protein>
<sequence length="221" mass="24708">MARRRSRTNKDPTRGMRNRQRGLSRKAHFFYEEYNADVLVVIRRPDGQYTGYQSKPGLLRRFQSVPDGQLSGPSQFMQAQESDSDDTSQRYSRRSSSFVSATSSDSANTPSLSSSNSSLLSHEAPSPVDIPQPAPTPPPTEVPMSILPSIETPPVDADTFLSFLNDETSLSDNEITELLWSNIIDSTESAEFNNELPCIIQPSPVSTRQREAMLSLIKRYF</sequence>
<reference evidence="2 3" key="1">
    <citation type="submission" date="2016-07" db="EMBL/GenBank/DDBJ databases">
        <title>Multiple horizontal gene transfer events from other fungi enriched the ability of initially mycotrophic Trichoderma (Ascomycota) to feed on dead plant biomass.</title>
        <authorList>
            <consortium name="DOE Joint Genome Institute"/>
            <person name="Aerts A."/>
            <person name="Atanasova L."/>
            <person name="Chenthamara K."/>
            <person name="Zhang J."/>
            <person name="Grujic M."/>
            <person name="Henrissat B."/>
            <person name="Kuo A."/>
            <person name="Salamov A."/>
            <person name="Lipzen A."/>
            <person name="Labutti K."/>
            <person name="Barry K."/>
            <person name="Miao Y."/>
            <person name="Rahimi M.J."/>
            <person name="Shen Q."/>
            <person name="Grigoriev I.V."/>
            <person name="Kubicek C.P."/>
            <person name="Druzhinina I.S."/>
        </authorList>
    </citation>
    <scope>NUCLEOTIDE SEQUENCE [LARGE SCALE GENOMIC DNA]</scope>
    <source>
        <strain evidence="2 3">CBS 226.95</strain>
    </source>
</reference>
<proteinExistence type="predicted"/>
<evidence type="ECO:0000313" key="3">
    <source>
        <dbReference type="Proteomes" id="UP000241690"/>
    </source>
</evidence>
<dbReference type="Proteomes" id="UP000241690">
    <property type="component" value="Unassembled WGS sequence"/>
</dbReference>